<protein>
    <submittedName>
        <fullName evidence="3">Uncharacterized protein</fullName>
    </submittedName>
</protein>
<evidence type="ECO:0000256" key="1">
    <source>
        <dbReference type="SAM" id="Phobius"/>
    </source>
</evidence>
<evidence type="ECO:0000313" key="4">
    <source>
        <dbReference type="Proteomes" id="UP000292686"/>
    </source>
</evidence>
<dbReference type="EMBL" id="SDPM01000001">
    <property type="protein sequence ID" value="RXZ88293.1"/>
    <property type="molecule type" value="Genomic_DNA"/>
</dbReference>
<sequence>MTRRDIPLVVLGALVVIGGIGLWWSVGALGDSSQAVADGDGGESQAARFNRYLWLYQVATPSFATLGALALVGLVLAVAIPEWLRGRVATDRDPR</sequence>
<evidence type="ECO:0000313" key="5">
    <source>
        <dbReference type="Proteomes" id="UP000581087"/>
    </source>
</evidence>
<evidence type="ECO:0000313" key="2">
    <source>
        <dbReference type="EMBL" id="NYD67484.1"/>
    </source>
</evidence>
<feature type="transmembrane region" description="Helical" evidence="1">
    <location>
        <begin position="7"/>
        <end position="26"/>
    </location>
</feature>
<accession>A0A4Q2MCR3</accession>
<proteinExistence type="predicted"/>
<dbReference type="Proteomes" id="UP000581087">
    <property type="component" value="Unassembled WGS sequence"/>
</dbReference>
<name>A0A4Q2MCR3_9MICO</name>
<reference evidence="2 5" key="2">
    <citation type="submission" date="2020-07" db="EMBL/GenBank/DDBJ databases">
        <title>Sequencing the genomes of 1000 actinobacteria strains.</title>
        <authorList>
            <person name="Klenk H.-P."/>
        </authorList>
    </citation>
    <scope>NUCLEOTIDE SEQUENCE [LARGE SCALE GENOMIC DNA]</scope>
    <source>
        <strain evidence="2 5">DSM 23870</strain>
    </source>
</reference>
<keyword evidence="1" id="KW-0812">Transmembrane</keyword>
<gene>
    <name evidence="2" type="ORF">BJ972_002003</name>
    <name evidence="3" type="ORF">ESP50_03715</name>
</gene>
<comment type="caution">
    <text evidence="3">The sequence shown here is derived from an EMBL/GenBank/DDBJ whole genome shotgun (WGS) entry which is preliminary data.</text>
</comment>
<keyword evidence="1" id="KW-1133">Transmembrane helix</keyword>
<evidence type="ECO:0000313" key="3">
    <source>
        <dbReference type="EMBL" id="RXZ88293.1"/>
    </source>
</evidence>
<dbReference type="RefSeq" id="WP_129172558.1">
    <property type="nucleotide sequence ID" value="NZ_JACCBI010000001.1"/>
</dbReference>
<keyword evidence="1" id="KW-0472">Membrane</keyword>
<dbReference type="Proteomes" id="UP000292686">
    <property type="component" value="Unassembled WGS sequence"/>
</dbReference>
<dbReference type="AlphaFoldDB" id="A0A4Q2MCR3"/>
<feature type="transmembrane region" description="Helical" evidence="1">
    <location>
        <begin position="63"/>
        <end position="84"/>
    </location>
</feature>
<reference evidence="3 4" key="1">
    <citation type="submission" date="2019-01" db="EMBL/GenBank/DDBJ databases">
        <title>Agromyces.</title>
        <authorList>
            <person name="Li J."/>
        </authorList>
    </citation>
    <scope>NUCLEOTIDE SEQUENCE [LARGE SCALE GENOMIC DNA]</scope>
    <source>
        <strain evidence="3 4">DSM 23870</strain>
    </source>
</reference>
<keyword evidence="4" id="KW-1185">Reference proteome</keyword>
<dbReference type="EMBL" id="JACCBI010000001">
    <property type="protein sequence ID" value="NYD67484.1"/>
    <property type="molecule type" value="Genomic_DNA"/>
</dbReference>
<organism evidence="3 4">
    <name type="scientific">Agromyces atrinae</name>
    <dbReference type="NCBI Taxonomy" id="592376"/>
    <lineage>
        <taxon>Bacteria</taxon>
        <taxon>Bacillati</taxon>
        <taxon>Actinomycetota</taxon>
        <taxon>Actinomycetes</taxon>
        <taxon>Micrococcales</taxon>
        <taxon>Microbacteriaceae</taxon>
        <taxon>Agromyces</taxon>
    </lineage>
</organism>